<organism evidence="2 4">
    <name type="scientific">Streptococcus suis</name>
    <dbReference type="NCBI Taxonomy" id="1307"/>
    <lineage>
        <taxon>Bacteria</taxon>
        <taxon>Bacillati</taxon>
        <taxon>Bacillota</taxon>
        <taxon>Bacilli</taxon>
        <taxon>Lactobacillales</taxon>
        <taxon>Streptococcaceae</taxon>
        <taxon>Streptococcus</taxon>
    </lineage>
</organism>
<keyword evidence="2" id="KW-0808">Transferase</keyword>
<dbReference type="GO" id="GO:0016758">
    <property type="term" value="F:hexosyltransferase activity"/>
    <property type="evidence" value="ECO:0007669"/>
    <property type="project" value="UniProtKB-ARBA"/>
</dbReference>
<dbReference type="Proteomes" id="UP000305768">
    <property type="component" value="Unassembled WGS sequence"/>
</dbReference>
<dbReference type="Proteomes" id="UP000071765">
    <property type="component" value="Unassembled WGS sequence"/>
</dbReference>
<dbReference type="Pfam" id="PF00535">
    <property type="entry name" value="Glycos_transf_2"/>
    <property type="match status" value="1"/>
</dbReference>
<dbReference type="InterPro" id="IPR001173">
    <property type="entry name" value="Glyco_trans_2-like"/>
</dbReference>
<protein>
    <submittedName>
        <fullName evidence="2">Glycosyltransferase</fullName>
    </submittedName>
</protein>
<dbReference type="RefSeq" id="WP_079396210.1">
    <property type="nucleotide sequence ID" value="NZ_FIHH01000007.1"/>
</dbReference>
<dbReference type="EMBL" id="SSXP01000005">
    <property type="protein sequence ID" value="TII08009.1"/>
    <property type="molecule type" value="Genomic_DNA"/>
</dbReference>
<feature type="domain" description="Glycosyltransferase 2-like" evidence="1">
    <location>
        <begin position="8"/>
        <end position="134"/>
    </location>
</feature>
<dbReference type="AlphaFoldDB" id="A0A0Z8LI12"/>
<dbReference type="PANTHER" id="PTHR22916:SF3">
    <property type="entry name" value="UDP-GLCNAC:BETAGAL BETA-1,3-N-ACETYLGLUCOSAMINYLTRANSFERASE-LIKE PROTEIN 1"/>
    <property type="match status" value="1"/>
</dbReference>
<evidence type="ECO:0000313" key="2">
    <source>
        <dbReference type="EMBL" id="CYV91033.1"/>
    </source>
</evidence>
<dbReference type="EMBL" id="FIIN01000005">
    <property type="protein sequence ID" value="CYV91033.1"/>
    <property type="molecule type" value="Genomic_DNA"/>
</dbReference>
<proteinExistence type="predicted"/>
<evidence type="ECO:0000313" key="5">
    <source>
        <dbReference type="Proteomes" id="UP000305768"/>
    </source>
</evidence>
<reference evidence="3 5" key="2">
    <citation type="submission" date="2019-04" db="EMBL/GenBank/DDBJ databases">
        <title>Genome analysis of Streptococcus suis strain WUSS425.</title>
        <authorList>
            <person name="Chen H."/>
            <person name="Gao X."/>
            <person name="Wu Z."/>
        </authorList>
    </citation>
    <scope>NUCLEOTIDE SEQUENCE [LARGE SCALE GENOMIC DNA]</scope>
    <source>
        <strain evidence="3 5">WUSS425</strain>
    </source>
</reference>
<name>A0A0Z8LI12_STRSU</name>
<dbReference type="InterPro" id="IPR029044">
    <property type="entry name" value="Nucleotide-diphossugar_trans"/>
</dbReference>
<reference evidence="2 4" key="1">
    <citation type="submission" date="2016-02" db="EMBL/GenBank/DDBJ databases">
        <authorList>
            <consortium name="Pathogen Informatics"/>
        </authorList>
    </citation>
    <scope>NUCLEOTIDE SEQUENCE [LARGE SCALE GENOMIC DNA]</scope>
    <source>
        <strain evidence="2 4">LSS90</strain>
    </source>
</reference>
<dbReference type="PANTHER" id="PTHR22916">
    <property type="entry name" value="GLYCOSYLTRANSFERASE"/>
    <property type="match status" value="1"/>
</dbReference>
<gene>
    <name evidence="2" type="primary">kfoC_2</name>
    <name evidence="2" type="ORF">ERS132452_01090</name>
    <name evidence="3" type="ORF">FAJ34_04865</name>
</gene>
<dbReference type="SUPFAM" id="SSF53448">
    <property type="entry name" value="Nucleotide-diphospho-sugar transferases"/>
    <property type="match status" value="1"/>
</dbReference>
<dbReference type="Gene3D" id="3.90.550.10">
    <property type="entry name" value="Spore Coat Polysaccharide Biosynthesis Protein SpsA, Chain A"/>
    <property type="match status" value="1"/>
</dbReference>
<accession>A0A0Z8LI12</accession>
<evidence type="ECO:0000313" key="3">
    <source>
        <dbReference type="EMBL" id="TII08009.1"/>
    </source>
</evidence>
<sequence>MMNNFEISIIVPVYNSEKKIRKCIESILSQSFTDYELILLNDGSTDYTLSILEEYEKEYNSIKVIDKLNEGIAKTRNLGISIATGKYIVFLDNDDFIDSDYLQILYDEIKNTGNDIVVAGYRRVSDTKELFKVSPSKTSWAKYTVISPWAKIYRRKFIIDNNIEFLDYVIGEDVYFNLQAYTLTKKVSTISYIGYNWYDNDQSVTNTKHRGFKKEADITQLFTYIGEKIDLSSTINRYYLKRFYIYYLLFSGRTASPEAFMQEFKKINNYLLENNLVSQLNPFNKQVSGDTFKVQFSILFFEMLKNLGLLPIFAKIYCKG</sequence>
<evidence type="ECO:0000313" key="4">
    <source>
        <dbReference type="Proteomes" id="UP000071765"/>
    </source>
</evidence>
<evidence type="ECO:0000259" key="1">
    <source>
        <dbReference type="Pfam" id="PF00535"/>
    </source>
</evidence>
<dbReference type="CDD" id="cd00761">
    <property type="entry name" value="Glyco_tranf_GTA_type"/>
    <property type="match status" value="1"/>
</dbReference>